<feature type="domain" description="Molybdopterin cofactor biosynthesis C (MoaC)" evidence="7">
    <location>
        <begin position="191"/>
        <end position="326"/>
    </location>
</feature>
<protein>
    <recommendedName>
        <fullName evidence="3">cyclic pyranopterin monophosphate synthase</fullName>
        <ecNumber evidence="3">4.6.1.17</ecNumber>
    </recommendedName>
</protein>
<dbReference type="InterPro" id="IPR050105">
    <property type="entry name" value="MoCo_biosynth_MoaA/MoaC"/>
</dbReference>
<dbReference type="InterPro" id="IPR002820">
    <property type="entry name" value="Mopterin_CF_biosynth-C_dom"/>
</dbReference>
<dbReference type="STRING" id="3076.A0A2P6TW60"/>
<organism evidence="8 9">
    <name type="scientific">Chlorella sorokiniana</name>
    <name type="common">Freshwater green alga</name>
    <dbReference type="NCBI Taxonomy" id="3076"/>
    <lineage>
        <taxon>Eukaryota</taxon>
        <taxon>Viridiplantae</taxon>
        <taxon>Chlorophyta</taxon>
        <taxon>core chlorophytes</taxon>
        <taxon>Trebouxiophyceae</taxon>
        <taxon>Chlorellales</taxon>
        <taxon>Chlorellaceae</taxon>
        <taxon>Chlorella clade</taxon>
        <taxon>Chlorella</taxon>
    </lineage>
</organism>
<dbReference type="EMBL" id="LHPG02000005">
    <property type="protein sequence ID" value="PRW58294.1"/>
    <property type="molecule type" value="Genomic_DNA"/>
</dbReference>
<dbReference type="InterPro" id="IPR036522">
    <property type="entry name" value="MoaC_sf"/>
</dbReference>
<dbReference type="NCBIfam" id="NF006870">
    <property type="entry name" value="PRK09364.1"/>
    <property type="match status" value="1"/>
</dbReference>
<dbReference type="OrthoDB" id="429626at2759"/>
<sequence>MSTALLAGARLPQRLAAAWLQCSAVPAAASATLSGHRWLSTAPSDEFNREMAAFFGAPPGGDEPQGSGAGVSAAAAAAAGSGSGGQLLIDVQDFNAELSGVLGAAPEQHESSDASAAAAAASLARQLAAAGGSAAARATSASEAPLYSRRSSKRRSRGSPHGSFASSSSSSSSSSDGSRLTHVDEAGKAAMVDVSHKRDTVRTAVAAARVVLGSRVFELVASNQMAKGDVLTVAQLAGVMGAKHTAVLIPLCHNIALSKVHVALALAPEAAAVDVRAEATTVGPTGVEMEALTAAAVAALTVYDMCKAASKGVVITDLRLLAKSGGKSGDWAAGGAAEA</sequence>
<feature type="region of interest" description="Disordered" evidence="6">
    <location>
        <begin position="139"/>
        <end position="181"/>
    </location>
</feature>
<comment type="caution">
    <text evidence="8">The sequence shown here is derived from an EMBL/GenBank/DDBJ whole genome shotgun (WGS) entry which is preliminary data.</text>
</comment>
<dbReference type="Proteomes" id="UP000239899">
    <property type="component" value="Unassembled WGS sequence"/>
</dbReference>
<dbReference type="UniPathway" id="UPA00344"/>
<dbReference type="PANTHER" id="PTHR22960:SF0">
    <property type="entry name" value="MOLYBDENUM COFACTOR BIOSYNTHESIS PROTEIN 1"/>
    <property type="match status" value="1"/>
</dbReference>
<dbReference type="HAMAP" id="MF_01224_B">
    <property type="entry name" value="MoaC_B"/>
    <property type="match status" value="1"/>
</dbReference>
<dbReference type="NCBIfam" id="TIGR00581">
    <property type="entry name" value="moaC"/>
    <property type="match status" value="1"/>
</dbReference>
<evidence type="ECO:0000313" key="9">
    <source>
        <dbReference type="Proteomes" id="UP000239899"/>
    </source>
</evidence>
<evidence type="ECO:0000259" key="7">
    <source>
        <dbReference type="Pfam" id="PF01967"/>
    </source>
</evidence>
<proteinExistence type="inferred from homology"/>
<gene>
    <name evidence="8" type="ORF">C2E21_3064</name>
</gene>
<evidence type="ECO:0000256" key="5">
    <source>
        <dbReference type="ARBA" id="ARBA00023239"/>
    </source>
</evidence>
<dbReference type="Pfam" id="PF01967">
    <property type="entry name" value="MoaC"/>
    <property type="match status" value="1"/>
</dbReference>
<evidence type="ECO:0000313" key="8">
    <source>
        <dbReference type="EMBL" id="PRW58294.1"/>
    </source>
</evidence>
<evidence type="ECO:0000256" key="2">
    <source>
        <dbReference type="ARBA" id="ARBA00005046"/>
    </source>
</evidence>
<comment type="pathway">
    <text evidence="2">Cofactor biosynthesis; molybdopterin biosynthesis.</text>
</comment>
<dbReference type="Gene3D" id="3.30.70.640">
    <property type="entry name" value="Molybdopterin cofactor biosynthesis C (MoaC) domain"/>
    <property type="match status" value="1"/>
</dbReference>
<evidence type="ECO:0000256" key="4">
    <source>
        <dbReference type="ARBA" id="ARBA00023150"/>
    </source>
</evidence>
<keyword evidence="9" id="KW-1185">Reference proteome</keyword>
<accession>A0A2P6TW60</accession>
<evidence type="ECO:0000256" key="3">
    <source>
        <dbReference type="ARBA" id="ARBA00012575"/>
    </source>
</evidence>
<dbReference type="InterPro" id="IPR023045">
    <property type="entry name" value="MoaC"/>
</dbReference>
<dbReference type="PANTHER" id="PTHR22960">
    <property type="entry name" value="MOLYBDOPTERIN COFACTOR SYNTHESIS PROTEIN A"/>
    <property type="match status" value="1"/>
</dbReference>
<keyword evidence="4" id="KW-0501">Molybdenum cofactor biosynthesis</keyword>
<dbReference type="GO" id="GO:0061798">
    <property type="term" value="F:GTP 3',8'-cyclase activity"/>
    <property type="evidence" value="ECO:0007669"/>
    <property type="project" value="TreeGrafter"/>
</dbReference>
<dbReference type="GO" id="GO:0061799">
    <property type="term" value="F:cyclic pyranopterin monophosphate synthase activity"/>
    <property type="evidence" value="ECO:0007669"/>
    <property type="project" value="UniProtKB-EC"/>
</dbReference>
<dbReference type="SUPFAM" id="SSF55040">
    <property type="entry name" value="Molybdenum cofactor biosynthesis protein C, MoaC"/>
    <property type="match status" value="1"/>
</dbReference>
<dbReference type="EC" id="4.6.1.17" evidence="3"/>
<reference evidence="8 9" key="1">
    <citation type="journal article" date="2018" name="Plant J.">
        <title>Genome sequences of Chlorella sorokiniana UTEX 1602 and Micractinium conductrix SAG 241.80: implications to maltose excretion by a green alga.</title>
        <authorList>
            <person name="Arriola M.B."/>
            <person name="Velmurugan N."/>
            <person name="Zhang Y."/>
            <person name="Plunkett M.H."/>
            <person name="Hondzo H."/>
            <person name="Barney B.M."/>
        </authorList>
    </citation>
    <scope>NUCLEOTIDE SEQUENCE [LARGE SCALE GENOMIC DNA]</scope>
    <source>
        <strain evidence="9">UTEX 1602</strain>
    </source>
</reference>
<comment type="catalytic activity">
    <reaction evidence="1">
        <text>(8S)-3',8-cyclo-7,8-dihydroguanosine 5'-triphosphate = cyclic pyranopterin phosphate + diphosphate</text>
        <dbReference type="Rhea" id="RHEA:49580"/>
        <dbReference type="ChEBI" id="CHEBI:33019"/>
        <dbReference type="ChEBI" id="CHEBI:59648"/>
        <dbReference type="ChEBI" id="CHEBI:131766"/>
        <dbReference type="EC" id="4.6.1.17"/>
    </reaction>
</comment>
<name>A0A2P6TW60_CHLSO</name>
<dbReference type="InterPro" id="IPR047594">
    <property type="entry name" value="MoaC_bact/euk"/>
</dbReference>
<keyword evidence="5" id="KW-0456">Lyase</keyword>
<feature type="compositionally biased region" description="Low complexity" evidence="6">
    <location>
        <begin position="159"/>
        <end position="178"/>
    </location>
</feature>
<dbReference type="GO" id="GO:0006777">
    <property type="term" value="P:Mo-molybdopterin cofactor biosynthetic process"/>
    <property type="evidence" value="ECO:0007669"/>
    <property type="project" value="UniProtKB-KW"/>
</dbReference>
<dbReference type="AlphaFoldDB" id="A0A2P6TW60"/>
<evidence type="ECO:0000256" key="1">
    <source>
        <dbReference type="ARBA" id="ARBA00001637"/>
    </source>
</evidence>
<evidence type="ECO:0000256" key="6">
    <source>
        <dbReference type="SAM" id="MobiDB-lite"/>
    </source>
</evidence>